<reference evidence="1 2" key="1">
    <citation type="submission" date="2015-11" db="EMBL/GenBank/DDBJ databases">
        <title>Genomic Taxonomy of the Vibrionaceae.</title>
        <authorList>
            <person name="Gomez-Gil B."/>
            <person name="Enciso-Ibarra J."/>
        </authorList>
    </citation>
    <scope>NUCLEOTIDE SEQUENCE [LARGE SCALE GENOMIC DNA]</scope>
    <source>
        <strain evidence="1 2">CAIM 912</strain>
    </source>
</reference>
<protein>
    <submittedName>
        <fullName evidence="1">Uncharacterized protein</fullName>
    </submittedName>
</protein>
<comment type="caution">
    <text evidence="1">The sequence shown here is derived from an EMBL/GenBank/DDBJ whole genome shotgun (WGS) entry which is preliminary data.</text>
</comment>
<accession>A0A135I6X9</accession>
<dbReference type="Proteomes" id="UP000070529">
    <property type="component" value="Unassembled WGS sequence"/>
</dbReference>
<keyword evidence="2" id="KW-1185">Reference proteome</keyword>
<proteinExistence type="predicted"/>
<evidence type="ECO:0000313" key="1">
    <source>
        <dbReference type="EMBL" id="KXF81206.1"/>
    </source>
</evidence>
<evidence type="ECO:0000313" key="2">
    <source>
        <dbReference type="Proteomes" id="UP000070529"/>
    </source>
</evidence>
<name>A0A135I6X9_9GAMM</name>
<dbReference type="AlphaFoldDB" id="A0A135I6X9"/>
<dbReference type="EMBL" id="LNTY01000034">
    <property type="protein sequence ID" value="KXF81206.1"/>
    <property type="molecule type" value="Genomic_DNA"/>
</dbReference>
<gene>
    <name evidence="1" type="ORF">ATN88_00080</name>
</gene>
<sequence>MHFDLLIVRKYRDIFMKHRNSFTFKSSTTGLLQVHLPHADVERIKNLTWSKRNGEFTKTSLVFEAIALTQGIKTDLVRLHAGCSNVPQLVDDVNKKIMNMGLMIVRVDPLGVPPNAAFHHWYLVEAPIQQVDRQMAANDPIQ</sequence>
<organism evidence="1 2">
    <name type="scientific">Enterovibrio coralii</name>
    <dbReference type="NCBI Taxonomy" id="294935"/>
    <lineage>
        <taxon>Bacteria</taxon>
        <taxon>Pseudomonadati</taxon>
        <taxon>Pseudomonadota</taxon>
        <taxon>Gammaproteobacteria</taxon>
        <taxon>Vibrionales</taxon>
        <taxon>Vibrionaceae</taxon>
        <taxon>Enterovibrio</taxon>
    </lineage>
</organism>